<feature type="domain" description="Enolase C-terminal TIM barrel" evidence="9">
    <location>
        <begin position="59"/>
        <end position="141"/>
    </location>
</feature>
<dbReference type="GO" id="GO:0004634">
    <property type="term" value="F:phosphopyruvate hydratase activity"/>
    <property type="evidence" value="ECO:0007669"/>
    <property type="project" value="UniProtKB-EC"/>
</dbReference>
<dbReference type="InterPro" id="IPR036849">
    <property type="entry name" value="Enolase-like_C_sf"/>
</dbReference>
<dbReference type="Proteomes" id="UP000694388">
    <property type="component" value="Unplaced"/>
</dbReference>
<reference evidence="10" key="1">
    <citation type="submission" date="2025-08" db="UniProtKB">
        <authorList>
            <consortium name="Ensembl"/>
        </authorList>
    </citation>
    <scope>IDENTIFICATION</scope>
</reference>
<dbReference type="GO" id="GO:0000015">
    <property type="term" value="C:phosphopyruvate hydratase complex"/>
    <property type="evidence" value="ECO:0007669"/>
    <property type="project" value="InterPro"/>
</dbReference>
<evidence type="ECO:0000256" key="1">
    <source>
        <dbReference type="ARBA" id="ARBA00005031"/>
    </source>
</evidence>
<keyword evidence="4" id="KW-0324">Glycolysis</keyword>
<organism evidence="10 11">
    <name type="scientific">Eptatretus burgeri</name>
    <name type="common">Inshore hagfish</name>
    <dbReference type="NCBI Taxonomy" id="7764"/>
    <lineage>
        <taxon>Eukaryota</taxon>
        <taxon>Metazoa</taxon>
        <taxon>Chordata</taxon>
        <taxon>Craniata</taxon>
        <taxon>Vertebrata</taxon>
        <taxon>Cyclostomata</taxon>
        <taxon>Myxini</taxon>
        <taxon>Myxiniformes</taxon>
        <taxon>Myxinidae</taxon>
        <taxon>Eptatretinae</taxon>
        <taxon>Eptatretus</taxon>
    </lineage>
</organism>
<dbReference type="SUPFAM" id="SSF54826">
    <property type="entry name" value="Enolase N-terminal domain-like"/>
    <property type="match status" value="1"/>
</dbReference>
<evidence type="ECO:0000313" key="11">
    <source>
        <dbReference type="Proteomes" id="UP000694388"/>
    </source>
</evidence>
<dbReference type="Pfam" id="PF00113">
    <property type="entry name" value="Enolase_C"/>
    <property type="match status" value="1"/>
</dbReference>
<evidence type="ECO:0000256" key="5">
    <source>
        <dbReference type="ARBA" id="ARBA00023239"/>
    </source>
</evidence>
<dbReference type="Gene3D" id="3.20.20.120">
    <property type="entry name" value="Enolase-like C-terminal domain"/>
    <property type="match status" value="1"/>
</dbReference>
<dbReference type="PANTHER" id="PTHR11902">
    <property type="entry name" value="ENOLASE"/>
    <property type="match status" value="1"/>
</dbReference>
<dbReference type="InterPro" id="IPR000941">
    <property type="entry name" value="Enolase"/>
</dbReference>
<evidence type="ECO:0000256" key="3">
    <source>
        <dbReference type="ARBA" id="ARBA00012058"/>
    </source>
</evidence>
<dbReference type="InterPro" id="IPR020810">
    <property type="entry name" value="Enolase_C"/>
</dbReference>
<reference evidence="10" key="2">
    <citation type="submission" date="2025-09" db="UniProtKB">
        <authorList>
            <consortium name="Ensembl"/>
        </authorList>
    </citation>
    <scope>IDENTIFICATION</scope>
</reference>
<keyword evidence="5" id="KW-0456">Lyase</keyword>
<proteinExistence type="inferred from homology"/>
<evidence type="ECO:0000256" key="8">
    <source>
        <dbReference type="SAM" id="Phobius"/>
    </source>
</evidence>
<accession>A0A8C4QGS3</accession>
<sequence>MNHHTDLGCPALLAISRAICRAGAVTRDMPLSAYIAHLAGTSMVLPMPVILAVTCDNPEKMFHSYYFVPKSATNIKEALTMVADCVAALRALLRDAHGLSGTNVSQDGGFALTDTSEREVFLSLVTAIKHAGHASHVLIAAATTETNPCAGPWLESLHSIIREFPVGVIYTHLASPAQNTGDLRSLAWTSAVAH</sequence>
<comment type="similarity">
    <text evidence="2">Belongs to the enolase family.</text>
</comment>
<dbReference type="InterPro" id="IPR029017">
    <property type="entry name" value="Enolase-like_N"/>
</dbReference>
<dbReference type="PANTHER" id="PTHR11902:SF1">
    <property type="entry name" value="ENOLASE"/>
    <property type="match status" value="1"/>
</dbReference>
<protein>
    <recommendedName>
        <fullName evidence="3">phosphopyruvate hydratase</fullName>
        <ecNumber evidence="3">4.2.1.11</ecNumber>
    </recommendedName>
    <alternativeName>
        <fullName evidence="6">2-phospho-D-glycerate hydro-lyase</fullName>
    </alternativeName>
    <alternativeName>
        <fullName evidence="7">2-phosphoglycerate dehydratase</fullName>
    </alternativeName>
</protein>
<evidence type="ECO:0000259" key="9">
    <source>
        <dbReference type="Pfam" id="PF00113"/>
    </source>
</evidence>
<dbReference type="EC" id="4.2.1.11" evidence="3"/>
<dbReference type="SUPFAM" id="SSF51604">
    <property type="entry name" value="Enolase C-terminal domain-like"/>
    <property type="match status" value="1"/>
</dbReference>
<evidence type="ECO:0000313" key="10">
    <source>
        <dbReference type="Ensembl" id="ENSEBUP00000014459.1"/>
    </source>
</evidence>
<keyword evidence="8" id="KW-0472">Membrane</keyword>
<evidence type="ECO:0000256" key="6">
    <source>
        <dbReference type="ARBA" id="ARBA00031125"/>
    </source>
</evidence>
<evidence type="ECO:0000256" key="4">
    <source>
        <dbReference type="ARBA" id="ARBA00023152"/>
    </source>
</evidence>
<name>A0A8C4QGS3_EPTBU</name>
<dbReference type="AlphaFoldDB" id="A0A8C4QGS3"/>
<feature type="transmembrane region" description="Helical" evidence="8">
    <location>
        <begin position="32"/>
        <end position="53"/>
    </location>
</feature>
<evidence type="ECO:0000256" key="2">
    <source>
        <dbReference type="ARBA" id="ARBA00009604"/>
    </source>
</evidence>
<keyword evidence="8" id="KW-0812">Transmembrane</keyword>
<dbReference type="Ensembl" id="ENSEBUT00000015035.1">
    <property type="protein sequence ID" value="ENSEBUP00000014459.1"/>
    <property type="gene ID" value="ENSEBUG00000009115.1"/>
</dbReference>
<comment type="pathway">
    <text evidence="1">Carbohydrate degradation; glycolysis; pyruvate from D-glyceraldehyde 3-phosphate: step 4/5.</text>
</comment>
<dbReference type="UniPathway" id="UPA00109">
    <property type="reaction ID" value="UER00187"/>
</dbReference>
<keyword evidence="8" id="KW-1133">Transmembrane helix</keyword>
<keyword evidence="11" id="KW-1185">Reference proteome</keyword>
<evidence type="ECO:0000256" key="7">
    <source>
        <dbReference type="ARBA" id="ARBA00032132"/>
    </source>
</evidence>
<dbReference type="GO" id="GO:0006096">
    <property type="term" value="P:glycolytic process"/>
    <property type="evidence" value="ECO:0007669"/>
    <property type="project" value="UniProtKB-UniPathway"/>
</dbReference>
<dbReference type="GO" id="GO:0000287">
    <property type="term" value="F:magnesium ion binding"/>
    <property type="evidence" value="ECO:0007669"/>
    <property type="project" value="InterPro"/>
</dbReference>